<name>A0A1W6LGZ9_9BURK</name>
<dbReference type="Proteomes" id="UP000193427">
    <property type="component" value="Chromosome"/>
</dbReference>
<sequence>MANLLIRHGTRAAGPYTFEETERFLAEGTLPADALAWTEGLIDWTPVGTVIAQLKERIAAITPPEFTDLARRVELPDGVRGLSWAGFVIAPFWAVGNRVWIGLLALIPGLGQLVSLWLLFHGRELAWRRGGWPSLNAFRQAQRRWSIAAAIAAPLIAVLTVLVAIEAQQQRGGRPAPEAPAPAPREAAPEPAPPVQPLKRRGAPATEPAAGGAVARLPLPLPRAAFEAALRGRTPAEAEVMVGTPAARHNEQGVVVHVFQNATLNPETRGPDDATIVMFADGRAAMFRYAQQTR</sequence>
<dbReference type="RefSeq" id="WP_169726600.1">
    <property type="nucleotide sequence ID" value="NZ_BSPR01000017.1"/>
</dbReference>
<dbReference type="EMBL" id="CP015118">
    <property type="protein sequence ID" value="ARN23551.1"/>
    <property type="molecule type" value="Genomic_DNA"/>
</dbReference>
<feature type="transmembrane region" description="Helical" evidence="2">
    <location>
        <begin position="78"/>
        <end position="94"/>
    </location>
</feature>
<organism evidence="3 4">
    <name type="scientific">Piscinibacter gummiphilus</name>
    <dbReference type="NCBI Taxonomy" id="946333"/>
    <lineage>
        <taxon>Bacteria</taxon>
        <taxon>Pseudomonadati</taxon>
        <taxon>Pseudomonadota</taxon>
        <taxon>Betaproteobacteria</taxon>
        <taxon>Burkholderiales</taxon>
        <taxon>Sphaerotilaceae</taxon>
        <taxon>Piscinibacter</taxon>
    </lineage>
</organism>
<feature type="transmembrane region" description="Helical" evidence="2">
    <location>
        <begin position="145"/>
        <end position="165"/>
    </location>
</feature>
<dbReference type="STRING" id="946333.A4W93_28680"/>
<protein>
    <submittedName>
        <fullName evidence="3">Uncharacterized protein</fullName>
    </submittedName>
</protein>
<keyword evidence="2" id="KW-0812">Transmembrane</keyword>
<evidence type="ECO:0000313" key="4">
    <source>
        <dbReference type="Proteomes" id="UP000193427"/>
    </source>
</evidence>
<reference evidence="3 4" key="1">
    <citation type="submission" date="2016-04" db="EMBL/GenBank/DDBJ databases">
        <title>Complete genome sequence of natural rubber-degrading, novel Gram-negative bacterium, Rhizobacter gummiphilus strain NS21.</title>
        <authorList>
            <person name="Tabata M."/>
            <person name="Kasai D."/>
            <person name="Fukuda M."/>
        </authorList>
    </citation>
    <scope>NUCLEOTIDE SEQUENCE [LARGE SCALE GENOMIC DNA]</scope>
    <source>
        <strain evidence="3 4">NS21</strain>
    </source>
</reference>
<feature type="region of interest" description="Disordered" evidence="1">
    <location>
        <begin position="171"/>
        <end position="214"/>
    </location>
</feature>
<gene>
    <name evidence="3" type="ORF">A4W93_28680</name>
</gene>
<dbReference type="Pfam" id="PF14237">
    <property type="entry name" value="GYF_2"/>
    <property type="match status" value="1"/>
</dbReference>
<proteinExistence type="predicted"/>
<accession>A0A1W6LGZ9</accession>
<dbReference type="KEGG" id="rgu:A4W93_28680"/>
<evidence type="ECO:0000256" key="2">
    <source>
        <dbReference type="SAM" id="Phobius"/>
    </source>
</evidence>
<keyword evidence="4" id="KW-1185">Reference proteome</keyword>
<feature type="compositionally biased region" description="Low complexity" evidence="1">
    <location>
        <begin position="203"/>
        <end position="214"/>
    </location>
</feature>
<keyword evidence="2" id="KW-0472">Membrane</keyword>
<keyword evidence="2" id="KW-1133">Transmembrane helix</keyword>
<feature type="transmembrane region" description="Helical" evidence="2">
    <location>
        <begin position="100"/>
        <end position="120"/>
    </location>
</feature>
<dbReference type="AlphaFoldDB" id="A0A1W6LGZ9"/>
<evidence type="ECO:0000313" key="3">
    <source>
        <dbReference type="EMBL" id="ARN23551.1"/>
    </source>
</evidence>
<evidence type="ECO:0000256" key="1">
    <source>
        <dbReference type="SAM" id="MobiDB-lite"/>
    </source>
</evidence>
<dbReference type="InterPro" id="IPR025640">
    <property type="entry name" value="GYF_2"/>
</dbReference>